<protein>
    <submittedName>
        <fullName evidence="1">Uncharacterized protein</fullName>
    </submittedName>
</protein>
<comment type="caution">
    <text evidence="1">The sequence shown here is derived from an EMBL/GenBank/DDBJ whole genome shotgun (WGS) entry which is preliminary data.</text>
</comment>
<reference evidence="1" key="1">
    <citation type="submission" date="2020-08" db="EMBL/GenBank/DDBJ databases">
        <title>Genome sequencing and assembly of the red palm weevil Rhynchophorus ferrugineus.</title>
        <authorList>
            <person name="Dias G.B."/>
            <person name="Bergman C.M."/>
            <person name="Manee M."/>
        </authorList>
    </citation>
    <scope>NUCLEOTIDE SEQUENCE</scope>
    <source>
        <strain evidence="1">AA-2017</strain>
        <tissue evidence="1">Whole larva</tissue>
    </source>
</reference>
<name>A0A834M5W2_RHYFE</name>
<evidence type="ECO:0000313" key="1">
    <source>
        <dbReference type="EMBL" id="KAF7269161.1"/>
    </source>
</evidence>
<proteinExistence type="predicted"/>
<sequence length="174" mass="18958">MQEKGMAGGQAGVLCDIKPKNKTFPSVETSQGAVIDRGQIPPPEGFHFSDSAGPISNSKEDIKRTSRLLGLILRAEMVTGNPLTRPKDLGQTNLNLDWEEQRSRLREPLLFEAGDGQIMVQVVEGGLPTRSPGVNLICKLRNLWSCSEAAKEHGQVNYPGRTLVEEGSHESLPT</sequence>
<dbReference type="AlphaFoldDB" id="A0A834M5W2"/>
<keyword evidence="2" id="KW-1185">Reference proteome</keyword>
<dbReference type="EMBL" id="JAACXV010014254">
    <property type="protein sequence ID" value="KAF7269161.1"/>
    <property type="molecule type" value="Genomic_DNA"/>
</dbReference>
<dbReference type="Proteomes" id="UP000625711">
    <property type="component" value="Unassembled WGS sequence"/>
</dbReference>
<accession>A0A834M5W2</accession>
<gene>
    <name evidence="1" type="ORF">GWI33_017782</name>
</gene>
<evidence type="ECO:0000313" key="2">
    <source>
        <dbReference type="Proteomes" id="UP000625711"/>
    </source>
</evidence>
<organism evidence="1 2">
    <name type="scientific">Rhynchophorus ferrugineus</name>
    <name type="common">Red palm weevil</name>
    <name type="synonym">Curculio ferrugineus</name>
    <dbReference type="NCBI Taxonomy" id="354439"/>
    <lineage>
        <taxon>Eukaryota</taxon>
        <taxon>Metazoa</taxon>
        <taxon>Ecdysozoa</taxon>
        <taxon>Arthropoda</taxon>
        <taxon>Hexapoda</taxon>
        <taxon>Insecta</taxon>
        <taxon>Pterygota</taxon>
        <taxon>Neoptera</taxon>
        <taxon>Endopterygota</taxon>
        <taxon>Coleoptera</taxon>
        <taxon>Polyphaga</taxon>
        <taxon>Cucujiformia</taxon>
        <taxon>Curculionidae</taxon>
        <taxon>Dryophthorinae</taxon>
        <taxon>Rhynchophorus</taxon>
    </lineage>
</organism>